<evidence type="ECO:0000259" key="1">
    <source>
        <dbReference type="Pfam" id="PF01636"/>
    </source>
</evidence>
<dbReference type="PANTHER" id="PTHR39179:SF3">
    <property type="entry name" value="COTS-RELATED PROTEIN"/>
    <property type="match status" value="1"/>
</dbReference>
<dbReference type="GO" id="GO:0042601">
    <property type="term" value="C:endospore-forming forespore"/>
    <property type="evidence" value="ECO:0007669"/>
    <property type="project" value="TreeGrafter"/>
</dbReference>
<organism evidence="2 3">
    <name type="scientific">Bacillus solimangrovi</name>
    <dbReference type="NCBI Taxonomy" id="1305675"/>
    <lineage>
        <taxon>Bacteria</taxon>
        <taxon>Bacillati</taxon>
        <taxon>Bacillota</taxon>
        <taxon>Bacilli</taxon>
        <taxon>Bacillales</taxon>
        <taxon>Bacillaceae</taxon>
        <taxon>Bacillus</taxon>
    </lineage>
</organism>
<gene>
    <name evidence="2" type="ORF">BFG57_04825</name>
</gene>
<dbReference type="STRING" id="1305675.BFG57_04825"/>
<dbReference type="PANTHER" id="PTHR39179">
    <property type="entry name" value="SPORE COAT PROTEIN I"/>
    <property type="match status" value="1"/>
</dbReference>
<dbReference type="Proteomes" id="UP000095209">
    <property type="component" value="Unassembled WGS sequence"/>
</dbReference>
<protein>
    <recommendedName>
        <fullName evidence="1">Aminoglycoside phosphotransferase domain-containing protein</fullName>
    </recommendedName>
</protein>
<proteinExistence type="predicted"/>
<dbReference type="EMBL" id="MJEH01000061">
    <property type="protein sequence ID" value="OEH91441.1"/>
    <property type="molecule type" value="Genomic_DNA"/>
</dbReference>
<dbReference type="InterPro" id="IPR011009">
    <property type="entry name" value="Kinase-like_dom_sf"/>
</dbReference>
<dbReference type="Gene3D" id="3.30.200.20">
    <property type="entry name" value="Phosphorylase Kinase, domain 1"/>
    <property type="match status" value="1"/>
</dbReference>
<feature type="domain" description="Aminoglycoside phosphotransferase" evidence="1">
    <location>
        <begin position="65"/>
        <end position="247"/>
    </location>
</feature>
<evidence type="ECO:0000313" key="3">
    <source>
        <dbReference type="Proteomes" id="UP000095209"/>
    </source>
</evidence>
<name>A0A1E5LBJ1_9BACI</name>
<sequence length="336" mass="39583">MEHLQTIMDQYQVQPHYVEENGALYKLFTWGGIYALKKVKGGGQALSSLVQATQIFMKRQLRIGVPIVPTISNQLFSSDGVNYYYLTPWIEAKERSARDQLHEVFKLSAKLHQQTSKENKIEDERYEQFYDFWTNKMDDRKQLMEDFLNYCEQQIYMSPFELNYCLHANEMMKLDDIARQKLDLWHEKVAGKEKERVSLCHGALKLENLVNHHNDKSYFINFEHSYIAPAVFDLEYLVNQHVYQFPDSRKAIFTGLQAYQRIFPLAEDEKLLLSWLLLNNISITDAITDYQNQTTRNELKHVKRLQRTIGLTQNISHVVYETFDKPVMNTSKSTSQ</sequence>
<accession>A0A1E5LBJ1</accession>
<dbReference type="Pfam" id="PF01636">
    <property type="entry name" value="APH"/>
    <property type="match status" value="1"/>
</dbReference>
<keyword evidence="3" id="KW-1185">Reference proteome</keyword>
<reference evidence="2 3" key="1">
    <citation type="submission" date="2016-08" db="EMBL/GenBank/DDBJ databases">
        <title>Genome of Bacillus solimangrovi GH2-4.</title>
        <authorList>
            <person name="Lim S."/>
            <person name="Kim B.-C."/>
        </authorList>
    </citation>
    <scope>NUCLEOTIDE SEQUENCE [LARGE SCALE GENOMIC DNA]</scope>
    <source>
        <strain evidence="2 3">GH2-4</strain>
    </source>
</reference>
<dbReference type="Gene3D" id="3.90.1200.10">
    <property type="match status" value="1"/>
</dbReference>
<dbReference type="InterPro" id="IPR047175">
    <property type="entry name" value="CotS-like"/>
</dbReference>
<dbReference type="InterPro" id="IPR002575">
    <property type="entry name" value="Aminoglycoside_PTrfase"/>
</dbReference>
<dbReference type="RefSeq" id="WP_069718449.1">
    <property type="nucleotide sequence ID" value="NZ_MJEH01000061.1"/>
</dbReference>
<dbReference type="AlphaFoldDB" id="A0A1E5LBJ1"/>
<evidence type="ECO:0000313" key="2">
    <source>
        <dbReference type="EMBL" id="OEH91441.1"/>
    </source>
</evidence>
<comment type="caution">
    <text evidence="2">The sequence shown here is derived from an EMBL/GenBank/DDBJ whole genome shotgun (WGS) entry which is preliminary data.</text>
</comment>
<dbReference type="SUPFAM" id="SSF56112">
    <property type="entry name" value="Protein kinase-like (PK-like)"/>
    <property type="match status" value="1"/>
</dbReference>